<name>A0ABR8MFV8_9ACTN</name>
<evidence type="ECO:0000256" key="2">
    <source>
        <dbReference type="ARBA" id="ARBA00022942"/>
    </source>
</evidence>
<sequence>MSMPFYVSPEQLMKDRADFARKGIARGRSVVAVQYADGVLFVSENPSQALHKVSEIYDRIAFAAVGRYNEFENLRIAGVRLADMRGYAYDRRDVTGRGLANAYAQTLGTIFSSGGEKPYEVEIFVAEIGDAAEDDQLYRLTYDGQVADEHGFAVMGGAADVVAAHLQEHYVPGAPLEDALRVAVAALGHTESEDRVIPAGALEVAALDRTRSQPRKFLRLRESRLAEILGERGPTEADAPSAEDRVAGSGPHQSGVDDPADPTDQVSGATAPLEDPVTGEPPVAPPVAPPTAPPGEEQAPVDPASPGEAQPPAPQPSAPEPGQEPGTGQPPAPGTPPPGPGEV</sequence>
<evidence type="ECO:0000256" key="4">
    <source>
        <dbReference type="PROSITE-ProRule" id="PRU00808"/>
    </source>
</evidence>
<dbReference type="InterPro" id="IPR001353">
    <property type="entry name" value="Proteasome_sua/b"/>
</dbReference>
<dbReference type="InterPro" id="IPR029055">
    <property type="entry name" value="Ntn_hydrolases_N"/>
</dbReference>
<dbReference type="InterPro" id="IPR022296">
    <property type="entry name" value="Proteasome_asu_bac"/>
</dbReference>
<keyword evidence="1 3" id="KW-0963">Cytoplasm</keyword>
<gene>
    <name evidence="3 6" type="primary">prcA</name>
    <name evidence="6" type="ORF">IEZ25_07495</name>
</gene>
<evidence type="ECO:0000256" key="5">
    <source>
        <dbReference type="SAM" id="MobiDB-lite"/>
    </source>
</evidence>
<dbReference type="GO" id="GO:0000502">
    <property type="term" value="C:proteasome complex"/>
    <property type="evidence" value="ECO:0007669"/>
    <property type="project" value="UniProtKB-KW"/>
</dbReference>
<comment type="function">
    <text evidence="3">Component of the proteasome core, a large protease complex with broad specificity involved in protein degradation.</text>
</comment>
<feature type="compositionally biased region" description="Pro residues" evidence="5">
    <location>
        <begin position="282"/>
        <end position="293"/>
    </location>
</feature>
<dbReference type="EMBL" id="JACXYY010000003">
    <property type="protein sequence ID" value="MBD3914455.1"/>
    <property type="molecule type" value="Genomic_DNA"/>
</dbReference>
<comment type="subunit">
    <text evidence="3">The 20S proteasome core is composed of 14 alpha and 14 beta subunits that assemble into four stacked heptameric rings, resulting in a barrel-shaped structure. The two inner rings, each composed of seven catalytic beta subunits, are sandwiched by two outer rings, each composed of seven alpha subunits. The catalytic chamber with the active sites is on the inside of the barrel. Has a gated structure, the ends of the cylinder being occluded by the N-termini of the alpha-subunits. Is capped by the proteasome-associated ATPase, ARC.</text>
</comment>
<dbReference type="RefSeq" id="WP_191198801.1">
    <property type="nucleotide sequence ID" value="NZ_BAAAPA010000004.1"/>
</dbReference>
<dbReference type="PROSITE" id="PS51475">
    <property type="entry name" value="PROTEASOME_ALPHA_2"/>
    <property type="match status" value="1"/>
</dbReference>
<proteinExistence type="inferred from homology"/>
<comment type="similarity">
    <text evidence="3 4">Belongs to the peptidase T1A family.</text>
</comment>
<comment type="caution">
    <text evidence="6">The sequence shown here is derived from an EMBL/GenBank/DDBJ whole genome shotgun (WGS) entry which is preliminary data.</text>
</comment>
<comment type="activity regulation">
    <text evidence="3">The formation of the proteasomal ATPase ARC-20S proteasome complex, likely via the docking of the C-termini of ARC into the intersubunit pockets in the alpha-rings, may trigger opening of the gate for substrate entry. Interconversion between the open-gate and close-gate conformations leads to a dynamic regulation of the 20S proteasome proteolysis activity.</text>
</comment>
<dbReference type="GO" id="GO:0016787">
    <property type="term" value="F:hydrolase activity"/>
    <property type="evidence" value="ECO:0007669"/>
    <property type="project" value="UniProtKB-KW"/>
</dbReference>
<protein>
    <recommendedName>
        <fullName evidence="3">Proteasome subunit alpha</fullName>
    </recommendedName>
    <alternativeName>
        <fullName evidence="3">20S proteasome alpha subunit</fullName>
    </alternativeName>
    <alternativeName>
        <fullName evidence="3">Proteasome core protein PrcA</fullName>
    </alternativeName>
</protein>
<feature type="compositionally biased region" description="Pro residues" evidence="5">
    <location>
        <begin position="328"/>
        <end position="343"/>
    </location>
</feature>
<dbReference type="Gene3D" id="3.60.20.10">
    <property type="entry name" value="Glutamine Phosphoribosylpyrophosphate, subunit 1, domain 1"/>
    <property type="match status" value="1"/>
</dbReference>
<evidence type="ECO:0000313" key="6">
    <source>
        <dbReference type="EMBL" id="MBD3914455.1"/>
    </source>
</evidence>
<accession>A0ABR8MFV8</accession>
<evidence type="ECO:0000256" key="3">
    <source>
        <dbReference type="HAMAP-Rule" id="MF_00289"/>
    </source>
</evidence>
<dbReference type="SUPFAM" id="SSF56235">
    <property type="entry name" value="N-terminal nucleophile aminohydrolases (Ntn hydrolases)"/>
    <property type="match status" value="1"/>
</dbReference>
<organism evidence="6 7">
    <name type="scientific">Nocardioides hwasunensis</name>
    <dbReference type="NCBI Taxonomy" id="397258"/>
    <lineage>
        <taxon>Bacteria</taxon>
        <taxon>Bacillati</taxon>
        <taxon>Actinomycetota</taxon>
        <taxon>Actinomycetes</taxon>
        <taxon>Propionibacteriales</taxon>
        <taxon>Nocardioidaceae</taxon>
        <taxon>Nocardioides</taxon>
    </lineage>
</organism>
<dbReference type="Pfam" id="PF00227">
    <property type="entry name" value="Proteasome"/>
    <property type="match status" value="1"/>
</dbReference>
<dbReference type="InterPro" id="IPR023332">
    <property type="entry name" value="Proteasome_alpha-type"/>
</dbReference>
<evidence type="ECO:0000256" key="1">
    <source>
        <dbReference type="ARBA" id="ARBA00022490"/>
    </source>
</evidence>
<keyword evidence="7" id="KW-1185">Reference proteome</keyword>
<dbReference type="NCBIfam" id="TIGR03691">
    <property type="entry name" value="20S_bact_alpha"/>
    <property type="match status" value="1"/>
</dbReference>
<evidence type="ECO:0000313" key="7">
    <source>
        <dbReference type="Proteomes" id="UP000649289"/>
    </source>
</evidence>
<keyword evidence="6" id="KW-0378">Hydrolase</keyword>
<reference evidence="6 7" key="1">
    <citation type="submission" date="2020-09" db="EMBL/GenBank/DDBJ databases">
        <title>novel species in genus Nocardioides.</title>
        <authorList>
            <person name="Zhang G."/>
        </authorList>
    </citation>
    <scope>NUCLEOTIDE SEQUENCE [LARGE SCALE GENOMIC DNA]</scope>
    <source>
        <strain evidence="6 7">19197</strain>
    </source>
</reference>
<dbReference type="CDD" id="cd01906">
    <property type="entry name" value="proteasome_protease_HslV"/>
    <property type="match status" value="1"/>
</dbReference>
<comment type="subcellular location">
    <subcellularLocation>
        <location evidence="3">Cytoplasm</location>
    </subcellularLocation>
</comment>
<dbReference type="HAMAP" id="MF_00289_B">
    <property type="entry name" value="Proteasome_A_B"/>
    <property type="match status" value="1"/>
</dbReference>
<comment type="pathway">
    <text evidence="3">Protein degradation; proteasomal Pup-dependent pathway.</text>
</comment>
<feature type="region of interest" description="Disordered" evidence="5">
    <location>
        <begin position="229"/>
        <end position="343"/>
    </location>
</feature>
<feature type="compositionally biased region" description="Pro residues" evidence="5">
    <location>
        <begin position="309"/>
        <end position="319"/>
    </location>
</feature>
<keyword evidence="2 3" id="KW-0647">Proteasome</keyword>
<dbReference type="Proteomes" id="UP000649289">
    <property type="component" value="Unassembled WGS sequence"/>
</dbReference>